<feature type="compositionally biased region" description="Polar residues" evidence="1">
    <location>
        <begin position="656"/>
        <end position="665"/>
    </location>
</feature>
<feature type="region of interest" description="Disordered" evidence="1">
    <location>
        <begin position="1126"/>
        <end position="1395"/>
    </location>
</feature>
<feature type="region of interest" description="Disordered" evidence="1">
    <location>
        <begin position="189"/>
        <end position="220"/>
    </location>
</feature>
<feature type="region of interest" description="Disordered" evidence="1">
    <location>
        <begin position="346"/>
        <end position="370"/>
    </location>
</feature>
<feature type="compositionally biased region" description="Polar residues" evidence="1">
    <location>
        <begin position="493"/>
        <end position="510"/>
    </location>
</feature>
<feature type="compositionally biased region" description="Basic and acidic residues" evidence="1">
    <location>
        <begin position="1074"/>
        <end position="1086"/>
    </location>
</feature>
<feature type="compositionally biased region" description="Polar residues" evidence="1">
    <location>
        <begin position="143"/>
        <end position="154"/>
    </location>
</feature>
<feature type="compositionally biased region" description="Polar residues" evidence="1">
    <location>
        <begin position="401"/>
        <end position="444"/>
    </location>
</feature>
<dbReference type="EMBL" id="BMAO01018490">
    <property type="protein sequence ID" value="GFR23852.1"/>
    <property type="molecule type" value="Genomic_DNA"/>
</dbReference>
<feature type="compositionally biased region" description="Basic residues" evidence="1">
    <location>
        <begin position="1237"/>
        <end position="1251"/>
    </location>
</feature>
<feature type="compositionally biased region" description="Polar residues" evidence="1">
    <location>
        <begin position="1379"/>
        <end position="1388"/>
    </location>
</feature>
<feature type="compositionally biased region" description="Polar residues" evidence="1">
    <location>
        <begin position="970"/>
        <end position="981"/>
    </location>
</feature>
<feature type="region of interest" description="Disordered" evidence="1">
    <location>
        <begin position="266"/>
        <end position="287"/>
    </location>
</feature>
<feature type="compositionally biased region" description="Low complexity" evidence="1">
    <location>
        <begin position="1340"/>
        <end position="1350"/>
    </location>
</feature>
<evidence type="ECO:0000313" key="3">
    <source>
        <dbReference type="Proteomes" id="UP000887116"/>
    </source>
</evidence>
<feature type="compositionally biased region" description="Polar residues" evidence="1">
    <location>
        <begin position="1035"/>
        <end position="1047"/>
    </location>
</feature>
<organism evidence="2 3">
    <name type="scientific">Trichonephila clavata</name>
    <name type="common">Joro spider</name>
    <name type="synonym">Nephila clavata</name>
    <dbReference type="NCBI Taxonomy" id="2740835"/>
    <lineage>
        <taxon>Eukaryota</taxon>
        <taxon>Metazoa</taxon>
        <taxon>Ecdysozoa</taxon>
        <taxon>Arthropoda</taxon>
        <taxon>Chelicerata</taxon>
        <taxon>Arachnida</taxon>
        <taxon>Araneae</taxon>
        <taxon>Araneomorphae</taxon>
        <taxon>Entelegynae</taxon>
        <taxon>Araneoidea</taxon>
        <taxon>Nephilidae</taxon>
        <taxon>Trichonephila</taxon>
    </lineage>
</organism>
<feature type="region of interest" description="Disordered" evidence="1">
    <location>
        <begin position="401"/>
        <end position="1089"/>
    </location>
</feature>
<reference evidence="2" key="1">
    <citation type="submission" date="2020-07" db="EMBL/GenBank/DDBJ databases">
        <title>Multicomponent nature underlies the extraordinary mechanical properties of spider dragline silk.</title>
        <authorList>
            <person name="Kono N."/>
            <person name="Nakamura H."/>
            <person name="Mori M."/>
            <person name="Yoshida Y."/>
            <person name="Ohtoshi R."/>
            <person name="Malay A.D."/>
            <person name="Moran D.A.P."/>
            <person name="Tomita M."/>
            <person name="Numata K."/>
            <person name="Arakawa K."/>
        </authorList>
    </citation>
    <scope>NUCLEOTIDE SEQUENCE</scope>
</reference>
<feature type="compositionally biased region" description="Low complexity" evidence="1">
    <location>
        <begin position="1278"/>
        <end position="1288"/>
    </location>
</feature>
<proteinExistence type="predicted"/>
<comment type="caution">
    <text evidence="2">The sequence shown here is derived from an EMBL/GenBank/DDBJ whole genome shotgun (WGS) entry which is preliminary data.</text>
</comment>
<feature type="compositionally biased region" description="Polar residues" evidence="1">
    <location>
        <begin position="1256"/>
        <end position="1277"/>
    </location>
</feature>
<feature type="compositionally biased region" description="Polar residues" evidence="1">
    <location>
        <begin position="752"/>
        <end position="763"/>
    </location>
</feature>
<feature type="compositionally biased region" description="Basic and acidic residues" evidence="1">
    <location>
        <begin position="834"/>
        <end position="949"/>
    </location>
</feature>
<name>A0A8X6HHE0_TRICU</name>
<evidence type="ECO:0000256" key="1">
    <source>
        <dbReference type="SAM" id="MobiDB-lite"/>
    </source>
</evidence>
<sequence>MLIFPSTGFQRFGSVVAVEKSHVLKGEYSPSLSSNADPSSEQQFHCHKRASGYYADPRFNCEVFHYCHTDGTRVTIPCGKDNQKHRICFLKDIATRACDGSELFLPLPEDLFFKPTKDTTASAFNGATEFKLPEVLPEPAFSSEISPSTTPLSSENEKKDRSRSLLSPNEVSSIYEVFNSFLKEIETRQDIDAGSNSSPRPRPSTFSRRSKLPSSLEQKDALVDVSPSIERRIDEDSPFLVEVYNDDKQSDDNDYSSYRRKSKKLFFASDKKTPAKHPRKKRTVPEQQSIHRPYAIVYAKVPDTTMADSLSGLSNGQSPRHESISLPFAPAMVPADVPVVPITIETRRKKKSKKKTPAPVAQNSQQGQQVSEQQNVYYYAPDQINNPQHLRPDGRAVMNPQQQVRGNTESRQAQSPPQNGRPQPVQAQNSRPAPYSPQNASPLQLPNFPFQTRPLVNNEPQPPPYFFGPQEPFGSPFAPLDQFQSRPFIGSQRPDSQQGFRPSNQAQPPRNRQPEHPSGSQISSDPNNERGRDERPNAPSQPGYPGFQNSFFDGFPGFGSAPFNGPFTPQDPPSFSLLPPQPFSPQLPGLRSPQQPPPERYNEPTRPQRPQYNVQEIPQPPQGQARPESVRQGVSIQVQPGLQELPQYGQDRTRQSNRNVQSLPVSSPERPPRMNIRPTSSQNSPPHMPGNLESAHLQPQRRPPSDAIPGERGHPEQFSPYAPGFYQPEFSPEDVRVRPERPPTTPIRNGVPNEQGQGLSRPTTVLVEDYRQRSRPRPQNVQEDPRDTIYIQRQPTPERQLEHDRGSPRQPAHSSFFYSPTTPPPSSRTRQPTRTREETRPPTRTREETRLPTRTREETRPPTRTREETRPPTRTREETRPPTRTREETRPPTRTREETRPPTRTREESRQPIRNERQRQRPRPVDESDIRNVIEERPDFGYRETHPPNERQVSVRTRPARPESIPGVSNYYQQTSPSRPSNEAHDSRGVQATRPSRHRERPTQPQIEKPPSDVSAYPVVDVHSDPQEYHPYPPQDNSVNVISTIDDSGSRIRTPPTATVRRPSHRGSGSSRDSNSHKNADSDDVFRPVTQKPYMESYYHTRPVVRENIEIIDDYRAPDKVQENRYQDLNDNLPTTRQLSTTQRPTTKRRPPPPRPTFPTFPTFPPPPRRPITTPRPRTESPDVVKEIPDSYSKESEQPPAPRDVHLDALIDVESLRSKEAVTEDYSQTSTPEITTRRRTRKRKPKSRRPKPTTSYNGEGQTFTDIVTQPTTEKQATSRSSSGRSSSRWKQQTPSQTRRVVTTPATEVVTTESSAKSEEYGSRINLFGRQRARKPASFQPRTSSTTPSTPLLKEESVRVSKVPAVSRGRKPFNNRLRSRTSVTTTASPETEEPVARSDENIEFFNYQSADTTTGATSIPEYVYSTSWPMESTTEGAFTTVSYNQMMETTPEVTTQNYDEEMDTSQGNNDKAEDFESTRSVLKKFQNRPRILKFGKPKLKSTISPIDLNVAESRTV</sequence>
<feature type="compositionally biased region" description="Basic and acidic residues" evidence="1">
    <location>
        <begin position="1177"/>
        <end position="1222"/>
    </location>
</feature>
<protein>
    <recommendedName>
        <fullName evidence="4">Chitin-binding type-2 domain-containing protein</fullName>
    </recommendedName>
</protein>
<feature type="compositionally biased region" description="Basic and acidic residues" evidence="1">
    <location>
        <begin position="527"/>
        <end position="536"/>
    </location>
</feature>
<dbReference type="OrthoDB" id="10065127at2759"/>
<feature type="region of interest" description="Disordered" evidence="1">
    <location>
        <begin position="140"/>
        <end position="165"/>
    </location>
</feature>
<feature type="compositionally biased region" description="Basic residues" evidence="1">
    <location>
        <begin position="347"/>
        <end position="356"/>
    </location>
</feature>
<accession>A0A8X6HHE0</accession>
<dbReference type="Proteomes" id="UP000887116">
    <property type="component" value="Unassembled WGS sequence"/>
</dbReference>
<feature type="compositionally biased region" description="Basic residues" evidence="1">
    <location>
        <begin position="1367"/>
        <end position="1378"/>
    </location>
</feature>
<gene>
    <name evidence="2" type="primary">AVEN_62351_1</name>
    <name evidence="2" type="ORF">TNCT_551191</name>
</gene>
<feature type="compositionally biased region" description="Pro residues" evidence="1">
    <location>
        <begin position="1153"/>
        <end position="1170"/>
    </location>
</feature>
<feature type="compositionally biased region" description="Polar residues" evidence="1">
    <location>
        <begin position="1129"/>
        <end position="1140"/>
    </location>
</feature>
<feature type="compositionally biased region" description="Low complexity" evidence="1">
    <location>
        <begin position="195"/>
        <end position="207"/>
    </location>
</feature>
<evidence type="ECO:0008006" key="4">
    <source>
        <dbReference type="Google" id="ProtNLM"/>
    </source>
</evidence>
<keyword evidence="3" id="KW-1185">Reference proteome</keyword>
<evidence type="ECO:0000313" key="2">
    <source>
        <dbReference type="EMBL" id="GFR23852.1"/>
    </source>
</evidence>
<feature type="compositionally biased region" description="Low complexity" evidence="1">
    <location>
        <begin position="1297"/>
        <end position="1312"/>
    </location>
</feature>